<evidence type="ECO:0008006" key="3">
    <source>
        <dbReference type="Google" id="ProtNLM"/>
    </source>
</evidence>
<dbReference type="Proteomes" id="UP001516351">
    <property type="component" value="Unassembled WGS sequence"/>
</dbReference>
<dbReference type="RefSeq" id="WP_267312237.1">
    <property type="nucleotide sequence ID" value="NZ_JABXXV010000009.1"/>
</dbReference>
<name>A0ABX2P7P0_9PROT</name>
<reference evidence="1 2" key="1">
    <citation type="submission" date="2020-06" db="EMBL/GenBank/DDBJ databases">
        <title>Synonyms of Asaia species.</title>
        <authorList>
            <person name="Sombolestani A."/>
        </authorList>
    </citation>
    <scope>NUCLEOTIDE SEQUENCE [LARGE SCALE GENOMIC DNA]</scope>
    <source>
        <strain evidence="1 2">LMG 27047</strain>
    </source>
</reference>
<comment type="caution">
    <text evidence="1">The sequence shown here is derived from an EMBL/GenBank/DDBJ whole genome shotgun (WGS) entry which is preliminary data.</text>
</comment>
<keyword evidence="2" id="KW-1185">Reference proteome</keyword>
<sequence>MSANLDQTLGSRLFPVTSRAVIIAHETFKSPPLAEPNEDFALLGSPAALSKRKCSIQLASSSLHFRTEDIQSACFRNVFVTGSQYDGLWQHNLNDAQQLIYRETAFWFVLIVSLRRLRTRKQAIDNLIQRLGPCAQFVLFVGGNRHFVTFRLKQTNTPPQRLHGRVGSPAANRHAFWGSVFHDAIILEEVRRPIEAFSGPSTCLEVKFEGRLMPSGMFASAAHAQTIRRYTSSVGWDFPAFHRVNVEQATFASRQIVGMLLPASLAISSNSEGV</sequence>
<dbReference type="EMBL" id="JABXXV010000009">
    <property type="protein sequence ID" value="NVN47964.1"/>
    <property type="molecule type" value="Genomic_DNA"/>
</dbReference>
<evidence type="ECO:0000313" key="2">
    <source>
        <dbReference type="Proteomes" id="UP001516351"/>
    </source>
</evidence>
<accession>A0ABX2P7P0</accession>
<proteinExistence type="predicted"/>
<gene>
    <name evidence="1" type="ORF">HW542_14270</name>
</gene>
<protein>
    <recommendedName>
        <fullName evidence="3">Ribosomal protein L5</fullName>
    </recommendedName>
</protein>
<evidence type="ECO:0000313" key="1">
    <source>
        <dbReference type="EMBL" id="NVN47964.1"/>
    </source>
</evidence>
<organism evidence="1 2">
    <name type="scientific">Asaia spathodeae</name>
    <dbReference type="NCBI Taxonomy" id="657016"/>
    <lineage>
        <taxon>Bacteria</taxon>
        <taxon>Pseudomonadati</taxon>
        <taxon>Pseudomonadota</taxon>
        <taxon>Alphaproteobacteria</taxon>
        <taxon>Acetobacterales</taxon>
        <taxon>Acetobacteraceae</taxon>
        <taxon>Asaia</taxon>
    </lineage>
</organism>